<dbReference type="SMART" id="SM00382">
    <property type="entry name" value="AAA"/>
    <property type="match status" value="1"/>
</dbReference>
<dbReference type="SUPFAM" id="SSF52540">
    <property type="entry name" value="P-loop containing nucleoside triphosphate hydrolases"/>
    <property type="match status" value="1"/>
</dbReference>
<dbReference type="Pfam" id="PF12458">
    <property type="entry name" value="DUF3686"/>
    <property type="match status" value="1"/>
</dbReference>
<dbReference type="KEGG" id="chyd:H4K34_05110"/>
<protein>
    <submittedName>
        <fullName evidence="3">DNA repair ATPase</fullName>
    </submittedName>
</protein>
<proteinExistence type="predicted"/>
<dbReference type="InterPro" id="IPR020958">
    <property type="entry name" value="DUF3686"/>
</dbReference>
<dbReference type="GO" id="GO:0005524">
    <property type="term" value="F:ATP binding"/>
    <property type="evidence" value="ECO:0007669"/>
    <property type="project" value="InterPro"/>
</dbReference>
<evidence type="ECO:0000313" key="3">
    <source>
        <dbReference type="EMBL" id="QNR25223.1"/>
    </source>
</evidence>
<gene>
    <name evidence="3" type="ORF">H4K34_05110</name>
</gene>
<dbReference type="Pfam" id="PF25472">
    <property type="entry name" value="DUF7902"/>
    <property type="match status" value="1"/>
</dbReference>
<dbReference type="InterPro" id="IPR011704">
    <property type="entry name" value="ATPase_dyneun-rel_AAA"/>
</dbReference>
<sequence length="1648" mass="189755">MPEINPTSDSKEPGLEAGSYSIIRERLQKQGKDLQQRLNQLNSERREVFGATETKLIANERISTENNCLARDIVPVGEDFFWFGYNVQIGLKAETKISDVFSVYRYDRKEHRFQSADADAFANEQFQIDFQNLYQYYRETRFSKFALIGPHLFMVFQVGKSTADIKTFKWSLKNGRYVYVDNRSDHEFHFPDQHEFRWTKVNRDMHRKGLHPHISIADRLFVETIGGDLTLKVEDNTNTGKGIYSEAVDNADQTLDDAEIFYAEIGNLIILKVQPYQEEKFRYLIYNEKIQAAKRVDAIKDSCVLLPEDQGLIFAKGYYIQSGEVKLFDNELQNMQFEKRIKSPNGEDVLYVFYQAETGTYALMRYNLIEQEVGTPIICSGYSLFEDGELIYFRAEAEQSKHHLIQIWQTPFYSPNRQTQVSDQSYIAKVGNKEIVRAMSEARDLLKLVYKGDSYQNLYSDITKKSGDILDAYHWLGAEETYKLEEPLLQIRQTAKSAIDEYEKVLQLRRESEAEFLAFADASTAQLKGLKAGLGNHIDEYVKRMAELRHSRGQVLKLQELPYIDLEGLKDLEAQLIEASEKLASETASFLVKDKALDPYREKLQNLQKQSEELKKSIEAKKLEEESLKLSQELEMLIETVSNLQIEDATQSTAIIDRISELYAEFNQAKAHIKQKRKSLVQTEGASEFKAQLRLIDQSLSNYLELADEPEKCDSYLNKLMIQLEELESRFSESEEFLEQISSLRDEIYNTFESRKVQLKEAKNRKALKLSDAGKRILEGIDRRMQHMNSSEEIQAYYASDFMVLKLRDQAKALLELGESVKADELESLLKSTYEEALRQLKDKQELYADGDQLIQLGKHRFSINHQDIDLSLVQRNEALFLHINGTGFFEEIQNPDLDACRPVWNQAVRSENEQIYRAEYLAYSLFQQALEQKELDIQHLKTLSPKELKEIVQASLSQRFQEAYVKGVHDEDATLILDALLKLHFNLGALRYSSKARLWALYAWDKSWTTETKKALQEDFEHIRSILQFFSASQSFQSSMAELKNLLKQESEIASFLNTDEGDLDEATAFLFDWLAQREKISFKKEARELAEQFTQALKRSNALKNFEAASKVKPNENWLRASQRIHSWLKAFVQESPLKPSAEVELETCYLLGLNKLEQEQGHVLISKVELEGLRGDHARINDGKLNLDYLDLKNRMQAFIGESQPLFDRYQKLKKEILNQERKNMGLNEFKPRIMSSFVRNELLDEVYLPLIGDNLAKQIGAAGKDKRTDLMGMLLLISPPGYGKTTLMEYIAARLGLVFMKINGPALGHSVTSVDPESAPNAGAREELYKLNLAFEMGDNVMIYLDDIQHCNPEFLQKFISLCDAQRKIEGVYKGEAKTYDFRGKKVAVIMAGNPYTESGEKFQIPDMLANRADIYNLGDIIGGKAEAFELSYIENALSSNRALAALSDKPRQDLKSFIRSIENENPESLELEANYSATEKEEVLRILELSYQIRKIVLEVNKQYILSAGQAEAFRTEPPFKLQGSYRDMNKLCEKLSPLMNNSELEQILLSHYENESQTLTQGAEFNFLRLKQMLGKIEEEEQSRLNEIIKVFRKQQEAKGYGSNQVAPIVERLEQMGLGLQDLVRIFAQERKLKENNSNEPI</sequence>
<organism evidence="3 4">
    <name type="scientific">Croceimicrobium hydrocarbonivorans</name>
    <dbReference type="NCBI Taxonomy" id="2761580"/>
    <lineage>
        <taxon>Bacteria</taxon>
        <taxon>Pseudomonadati</taxon>
        <taxon>Bacteroidota</taxon>
        <taxon>Flavobacteriia</taxon>
        <taxon>Flavobacteriales</taxon>
        <taxon>Owenweeksiaceae</taxon>
        <taxon>Croceimicrobium</taxon>
    </lineage>
</organism>
<name>A0A7H0VHM5_9FLAO</name>
<feature type="coiled-coil region" evidence="1">
    <location>
        <begin position="569"/>
        <end position="640"/>
    </location>
</feature>
<dbReference type="EMBL" id="CP060139">
    <property type="protein sequence ID" value="QNR25223.1"/>
    <property type="molecule type" value="Genomic_DNA"/>
</dbReference>
<dbReference type="Pfam" id="PF07728">
    <property type="entry name" value="AAA_5"/>
    <property type="match status" value="1"/>
</dbReference>
<dbReference type="InterPro" id="IPR057224">
    <property type="entry name" value="DUF7902"/>
</dbReference>
<evidence type="ECO:0000256" key="1">
    <source>
        <dbReference type="SAM" id="Coils"/>
    </source>
</evidence>
<dbReference type="GO" id="GO:0016887">
    <property type="term" value="F:ATP hydrolysis activity"/>
    <property type="evidence" value="ECO:0007669"/>
    <property type="project" value="InterPro"/>
</dbReference>
<keyword evidence="1" id="KW-0175">Coiled coil</keyword>
<feature type="domain" description="AAA+ ATPase" evidence="2">
    <location>
        <begin position="1274"/>
        <end position="1423"/>
    </location>
</feature>
<dbReference type="Proteomes" id="UP000516305">
    <property type="component" value="Chromosome"/>
</dbReference>
<reference evidence="3 4" key="1">
    <citation type="submission" date="2020-08" db="EMBL/GenBank/DDBJ databases">
        <title>Croceimicrobium hydrocarbonivorans gen. nov., sp. nov., a novel marine bacterium isolated from a bacterial consortium that degrades polyethylene terephthalate.</title>
        <authorList>
            <person name="Liu R."/>
        </authorList>
    </citation>
    <scope>NUCLEOTIDE SEQUENCE [LARGE SCALE GENOMIC DNA]</scope>
    <source>
        <strain evidence="3 4">A20-9</strain>
    </source>
</reference>
<dbReference type="RefSeq" id="WP_210759749.1">
    <property type="nucleotide sequence ID" value="NZ_CP060139.1"/>
</dbReference>
<evidence type="ECO:0000259" key="2">
    <source>
        <dbReference type="SMART" id="SM00382"/>
    </source>
</evidence>
<keyword evidence="4" id="KW-1185">Reference proteome</keyword>
<evidence type="ECO:0000313" key="4">
    <source>
        <dbReference type="Proteomes" id="UP000516305"/>
    </source>
</evidence>
<dbReference type="Gene3D" id="3.40.50.300">
    <property type="entry name" value="P-loop containing nucleotide triphosphate hydrolases"/>
    <property type="match status" value="1"/>
</dbReference>
<dbReference type="InterPro" id="IPR003593">
    <property type="entry name" value="AAA+_ATPase"/>
</dbReference>
<dbReference type="InterPro" id="IPR027417">
    <property type="entry name" value="P-loop_NTPase"/>
</dbReference>
<accession>A0A7H0VHM5</accession>